<feature type="compositionally biased region" description="Basic and acidic residues" evidence="1">
    <location>
        <begin position="888"/>
        <end position="898"/>
    </location>
</feature>
<feature type="region of interest" description="Disordered" evidence="1">
    <location>
        <begin position="1002"/>
        <end position="1162"/>
    </location>
</feature>
<feature type="compositionally biased region" description="Basic and acidic residues" evidence="1">
    <location>
        <begin position="1145"/>
        <end position="1162"/>
    </location>
</feature>
<feature type="compositionally biased region" description="Basic residues" evidence="1">
    <location>
        <begin position="1006"/>
        <end position="1028"/>
    </location>
</feature>
<accession>A0A7C8UFQ0</accession>
<reference evidence="2 3" key="1">
    <citation type="submission" date="2019-06" db="EMBL/GenBank/DDBJ databases">
        <authorList>
            <person name="Palmer J.M."/>
        </authorList>
    </citation>
    <scope>NUCLEOTIDE SEQUENCE [LARGE SCALE GENOMIC DNA]</scope>
    <source>
        <strain evidence="2 3">TWF106</strain>
    </source>
</reference>
<name>A0A7C8UFQ0_ORBOL</name>
<dbReference type="AlphaFoldDB" id="A0A7C8UFQ0"/>
<evidence type="ECO:0000313" key="3">
    <source>
        <dbReference type="Proteomes" id="UP000472727"/>
    </source>
</evidence>
<proteinExistence type="predicted"/>
<feature type="compositionally biased region" description="Polar residues" evidence="1">
    <location>
        <begin position="1053"/>
        <end position="1089"/>
    </location>
</feature>
<feature type="region of interest" description="Disordered" evidence="1">
    <location>
        <begin position="687"/>
        <end position="740"/>
    </location>
</feature>
<organism evidence="2 3">
    <name type="scientific">Orbilia oligospora</name>
    <name type="common">Nematode-trapping fungus</name>
    <name type="synonym">Arthrobotrys oligospora</name>
    <dbReference type="NCBI Taxonomy" id="2813651"/>
    <lineage>
        <taxon>Eukaryota</taxon>
        <taxon>Fungi</taxon>
        <taxon>Dikarya</taxon>
        <taxon>Ascomycota</taxon>
        <taxon>Pezizomycotina</taxon>
        <taxon>Orbiliomycetes</taxon>
        <taxon>Orbiliales</taxon>
        <taxon>Orbiliaceae</taxon>
        <taxon>Orbilia</taxon>
    </lineage>
</organism>
<dbReference type="EMBL" id="WIWS01000088">
    <property type="protein sequence ID" value="KAF3209102.1"/>
    <property type="molecule type" value="Genomic_DNA"/>
</dbReference>
<feature type="compositionally biased region" description="Polar residues" evidence="1">
    <location>
        <begin position="26"/>
        <end position="48"/>
    </location>
</feature>
<feature type="region of interest" description="Disordered" evidence="1">
    <location>
        <begin position="516"/>
        <end position="641"/>
    </location>
</feature>
<feature type="compositionally biased region" description="Acidic residues" evidence="1">
    <location>
        <begin position="730"/>
        <end position="739"/>
    </location>
</feature>
<feature type="compositionally biased region" description="Low complexity" evidence="1">
    <location>
        <begin position="687"/>
        <end position="705"/>
    </location>
</feature>
<feature type="compositionally biased region" description="Low complexity" evidence="1">
    <location>
        <begin position="49"/>
        <end position="63"/>
    </location>
</feature>
<comment type="caution">
    <text evidence="2">The sequence shown here is derived from an EMBL/GenBank/DDBJ whole genome shotgun (WGS) entry which is preliminary data.</text>
</comment>
<protein>
    <submittedName>
        <fullName evidence="2">Uncharacterized protein</fullName>
    </submittedName>
</protein>
<evidence type="ECO:0000313" key="2">
    <source>
        <dbReference type="EMBL" id="KAF3209102.1"/>
    </source>
</evidence>
<feature type="region of interest" description="Disordered" evidence="1">
    <location>
        <begin position="1"/>
        <end position="110"/>
    </location>
</feature>
<sequence length="1162" mass="128737">MDRPTETNHLNAGEGQDSPTEHPTEGPSQDAPQETPQNEHQVSYQVQETSQGTPQPTLPGTPQNSPQSSHQDLQSTPQEAPQSEQQTSHRVQGTPQHTFHPPPLGIVSFPALGISQNAPQISHQGLHGTPQGPSLSHTAQIKDVVASNPQPPVRRRRSPLRILPNILEERERLRSKPFSPSEREKEYSYLMEEVRKIDPRVHRDLIGSLIAFGEAANQECRRLIQSSHGHNDQAGPPGSAPTGKPTLACSQKLRINLHCYFLQSIQWVHKLWDFHNRSDSTSRVWPDMAQILPDQARVLNKHSHIREDMAKINLPQTSNRLKRTHRAQIIQTKLLQILMKIMGAHKLMPEANLSQISHKPIQIHEHMHQYLQGCQEARRTMHPLNNLNSTTLISKCEACLRVTIICFQPKEMVTLLHEISAIQLFTTIGLQTHFILSDFILTILSTTIDPLNKVFIKLLQRLLSNHHLPPSLERANPVTSPRLSEETVPFDQISPILLALRLAGEAVSTRAPLAPASVELSEPTPVKASKAEEMSRRASQKRPRPSPESSPEPSKRTELIPPSETMDSDIGPLFGDEPSSATADNEGDGAMTGPLSDINVDESPLGNNKGVAASKGKEGPTTTNPAPGKENQKAGLGREPWRHMDLVNLGYRDRPFISPFARESGNSVSGPASAPDSGVAVPTTAASAVAAPGAQTRATGATARPIPRARVPPSSAVPTSSRRSRRIAQQEEEDDEMETAEIARKTKAEAFAKLSIMKIESNADAMRALLFQMVHGIFFQTRSGTGEPQTAQARERLVLLISQGIRALIGTGDGILDVVCDVWRRDFGEELRRPNIHIGPPVRRNGETGGLDFCDPGTRVRCSICGRRHGVRFSVGFSGTPYKSNRGHRPEDMMKGSDSDLPGPPRTPPMRFNVGRRCTELITNYHALRQWERALKAWVRERMQEFGHIIEGGYLNRNHAGGASFEFIGDIVQRLLEERAEDGTPKVYGFLEKLTRTHARSLDIRKNRKGKTLRFRKRYGPGTGKKKGADKTSAPIEGQNAQEIGREAPGNEISPSKTLASLPQRQPGLSETGRNSHQTTQASLPSRPTNRPGIRVRYHGIGRIRTRAAVDSDSSDEILLGENHNGDESSDSDDYVFLDDEDETKEYRERKDQWDENRRGGH</sequence>
<evidence type="ECO:0000256" key="1">
    <source>
        <dbReference type="SAM" id="MobiDB-lite"/>
    </source>
</evidence>
<dbReference type="Proteomes" id="UP000472727">
    <property type="component" value="Unassembled WGS sequence"/>
</dbReference>
<gene>
    <name evidence="2" type="ORF">TWF106_011070</name>
</gene>
<feature type="region of interest" description="Disordered" evidence="1">
    <location>
        <begin position="882"/>
        <end position="912"/>
    </location>
</feature>
<feature type="compositionally biased region" description="Basic residues" evidence="1">
    <location>
        <begin position="1094"/>
        <end position="1106"/>
    </location>
</feature>
<feature type="compositionally biased region" description="Acidic residues" evidence="1">
    <location>
        <begin position="1128"/>
        <end position="1144"/>
    </location>
</feature>
<feature type="compositionally biased region" description="Polar residues" evidence="1">
    <location>
        <begin position="64"/>
        <end position="97"/>
    </location>
</feature>